<evidence type="ECO:0000313" key="9">
    <source>
        <dbReference type="Proteomes" id="UP000824063"/>
    </source>
</evidence>
<dbReference type="InterPro" id="IPR020056">
    <property type="entry name" value="Rbsml_bL25/Gln-tRNA_synth_N"/>
</dbReference>
<dbReference type="NCBIfam" id="TIGR00731">
    <property type="entry name" value="bL25_bact_ctc"/>
    <property type="match status" value="1"/>
</dbReference>
<dbReference type="AlphaFoldDB" id="A0A9D2JJD5"/>
<dbReference type="HAMAP" id="MF_01334">
    <property type="entry name" value="Ribosomal_bL25_CTC"/>
    <property type="match status" value="1"/>
</dbReference>
<evidence type="ECO:0000256" key="4">
    <source>
        <dbReference type="ARBA" id="ARBA00023274"/>
    </source>
</evidence>
<reference evidence="8" key="2">
    <citation type="submission" date="2021-04" db="EMBL/GenBank/DDBJ databases">
        <authorList>
            <person name="Gilroy R."/>
        </authorList>
    </citation>
    <scope>NUCLEOTIDE SEQUENCE</scope>
    <source>
        <strain evidence="8">CHK172-16539</strain>
    </source>
</reference>
<comment type="similarity">
    <text evidence="5">Belongs to the bacterial ribosomal protein bL25 family. CTC subfamily.</text>
</comment>
<dbReference type="Gene3D" id="2.40.240.10">
    <property type="entry name" value="Ribosomal Protein L25, Chain P"/>
    <property type="match status" value="1"/>
</dbReference>
<name>A0A9D2JJD5_9ENTE</name>
<keyword evidence="1 5" id="KW-0699">rRNA-binding</keyword>
<evidence type="ECO:0000259" key="7">
    <source>
        <dbReference type="Pfam" id="PF14693"/>
    </source>
</evidence>
<dbReference type="GO" id="GO:0003735">
    <property type="term" value="F:structural constituent of ribosome"/>
    <property type="evidence" value="ECO:0007669"/>
    <property type="project" value="InterPro"/>
</dbReference>
<dbReference type="InterPro" id="IPR029751">
    <property type="entry name" value="Ribosomal_L25_dom"/>
</dbReference>
<organism evidence="8 9">
    <name type="scientific">Candidatus Enterococcus avicola</name>
    <dbReference type="NCBI Taxonomy" id="2838561"/>
    <lineage>
        <taxon>Bacteria</taxon>
        <taxon>Bacillati</taxon>
        <taxon>Bacillota</taxon>
        <taxon>Bacilli</taxon>
        <taxon>Lactobacillales</taxon>
        <taxon>Enterococcaceae</taxon>
        <taxon>Enterococcus</taxon>
    </lineage>
</organism>
<comment type="caution">
    <text evidence="8">The sequence shown here is derived from an EMBL/GenBank/DDBJ whole genome shotgun (WGS) entry which is preliminary data.</text>
</comment>
<gene>
    <name evidence="5" type="primary">rplY</name>
    <name evidence="5" type="synonym">ctc</name>
    <name evidence="8" type="ORF">IAA20_07085</name>
</gene>
<sequence length="197" mass="21597">MSVSLEVSKRSTRPRATRNKLRHEGKIPAIVNGYKIESTPIAVDAIEFKRILRTEGLNSVVKLTIDGEKINTLIHQFTTDTFTKEITHVEFLSVDMSEVTEVEAEVVLVGVAPGVKAGGLLTQNLYNVIVSATPDKLPERIEVDITSLNIGDALTIADLPKSDDYEIITEAIEQIVAISEPRTTEEEADEEEAAPAE</sequence>
<evidence type="ECO:0000256" key="2">
    <source>
        <dbReference type="ARBA" id="ARBA00022884"/>
    </source>
</evidence>
<dbReference type="InterPro" id="IPR020057">
    <property type="entry name" value="Ribosomal_bL25_b-dom"/>
</dbReference>
<dbReference type="GO" id="GO:0008097">
    <property type="term" value="F:5S rRNA binding"/>
    <property type="evidence" value="ECO:0007669"/>
    <property type="project" value="InterPro"/>
</dbReference>
<dbReference type="Pfam" id="PF01386">
    <property type="entry name" value="Ribosomal_L25p"/>
    <property type="match status" value="1"/>
</dbReference>
<dbReference type="PANTHER" id="PTHR33284:SF1">
    <property type="entry name" value="RIBOSOMAL PROTEIN L25_GLN-TRNA SYNTHETASE, ANTI-CODON-BINDING DOMAIN-CONTAINING PROTEIN"/>
    <property type="match status" value="1"/>
</dbReference>
<dbReference type="Gene3D" id="2.170.120.20">
    <property type="entry name" value="Ribosomal protein L25, beta domain"/>
    <property type="match status" value="1"/>
</dbReference>
<dbReference type="GO" id="GO:0022625">
    <property type="term" value="C:cytosolic large ribosomal subunit"/>
    <property type="evidence" value="ECO:0007669"/>
    <property type="project" value="TreeGrafter"/>
</dbReference>
<dbReference type="CDD" id="cd00495">
    <property type="entry name" value="Ribosomal_L25_TL5_CTC"/>
    <property type="match status" value="1"/>
</dbReference>
<accession>A0A9D2JJD5</accession>
<dbReference type="GO" id="GO:0006412">
    <property type="term" value="P:translation"/>
    <property type="evidence" value="ECO:0007669"/>
    <property type="project" value="UniProtKB-UniRule"/>
</dbReference>
<evidence type="ECO:0000256" key="3">
    <source>
        <dbReference type="ARBA" id="ARBA00022980"/>
    </source>
</evidence>
<feature type="domain" description="Large ribosomal subunit protein bL25 beta" evidence="7">
    <location>
        <begin position="101"/>
        <end position="182"/>
    </location>
</feature>
<comment type="subunit">
    <text evidence="5">Part of the 50S ribosomal subunit; part of the 5S rRNA/L5/L18/L25 subcomplex. Contacts the 5S rRNA. Binds to the 5S rRNA independently of L5 and L18.</text>
</comment>
<dbReference type="InterPro" id="IPR037121">
    <property type="entry name" value="Ribosomal_bL25_C"/>
</dbReference>
<dbReference type="PANTHER" id="PTHR33284">
    <property type="entry name" value="RIBOSOMAL PROTEIN L25/GLN-TRNA SYNTHETASE, ANTI-CODON-BINDING DOMAIN-CONTAINING PROTEIN"/>
    <property type="match status" value="1"/>
</dbReference>
<keyword evidence="2 5" id="KW-0694">RNA-binding</keyword>
<dbReference type="InterPro" id="IPR020930">
    <property type="entry name" value="Ribosomal_uL5_bac-type"/>
</dbReference>
<comment type="function">
    <text evidence="5">This is one of the proteins that binds to the 5S RNA in the ribosome where it forms part of the central protuberance.</text>
</comment>
<proteinExistence type="inferred from homology"/>
<dbReference type="Proteomes" id="UP000824063">
    <property type="component" value="Unassembled WGS sequence"/>
</dbReference>
<feature type="domain" description="Large ribosomal subunit protein bL25 L25" evidence="6">
    <location>
        <begin position="5"/>
        <end position="91"/>
    </location>
</feature>
<dbReference type="NCBIfam" id="NF004133">
    <property type="entry name" value="PRK05618.2-4"/>
    <property type="match status" value="1"/>
</dbReference>
<dbReference type="InterPro" id="IPR011035">
    <property type="entry name" value="Ribosomal_bL25/Gln-tRNA_synth"/>
</dbReference>
<evidence type="ECO:0000259" key="6">
    <source>
        <dbReference type="Pfam" id="PF01386"/>
    </source>
</evidence>
<keyword evidence="3 5" id="KW-0689">Ribosomal protein</keyword>
<evidence type="ECO:0000256" key="5">
    <source>
        <dbReference type="HAMAP-Rule" id="MF_01334"/>
    </source>
</evidence>
<protein>
    <recommendedName>
        <fullName evidence="5">Large ribosomal subunit protein bL25</fullName>
    </recommendedName>
    <alternativeName>
        <fullName evidence="5">General stress protein CTC</fullName>
    </alternativeName>
</protein>
<dbReference type="InterPro" id="IPR001021">
    <property type="entry name" value="Ribosomal_bL25_long"/>
</dbReference>
<dbReference type="EMBL" id="DXBN01000154">
    <property type="protein sequence ID" value="HIZ53685.1"/>
    <property type="molecule type" value="Genomic_DNA"/>
</dbReference>
<evidence type="ECO:0000313" key="8">
    <source>
        <dbReference type="EMBL" id="HIZ53685.1"/>
    </source>
</evidence>
<reference evidence="8" key="1">
    <citation type="journal article" date="2021" name="PeerJ">
        <title>Extensive microbial diversity within the chicken gut microbiome revealed by metagenomics and culture.</title>
        <authorList>
            <person name="Gilroy R."/>
            <person name="Ravi A."/>
            <person name="Getino M."/>
            <person name="Pursley I."/>
            <person name="Horton D.L."/>
            <person name="Alikhan N.F."/>
            <person name="Baker D."/>
            <person name="Gharbi K."/>
            <person name="Hall N."/>
            <person name="Watson M."/>
            <person name="Adriaenssens E.M."/>
            <person name="Foster-Nyarko E."/>
            <person name="Jarju S."/>
            <person name="Secka A."/>
            <person name="Antonio M."/>
            <person name="Oren A."/>
            <person name="Chaudhuri R.R."/>
            <person name="La Ragione R."/>
            <person name="Hildebrand F."/>
            <person name="Pallen M.J."/>
        </authorList>
    </citation>
    <scope>NUCLEOTIDE SEQUENCE</scope>
    <source>
        <strain evidence="8">CHK172-16539</strain>
    </source>
</reference>
<keyword evidence="4 5" id="KW-0687">Ribonucleoprotein</keyword>
<dbReference type="Pfam" id="PF14693">
    <property type="entry name" value="Ribosomal_TL5_C"/>
    <property type="match status" value="1"/>
</dbReference>
<dbReference type="SUPFAM" id="SSF50715">
    <property type="entry name" value="Ribosomal protein L25-like"/>
    <property type="match status" value="1"/>
</dbReference>
<evidence type="ECO:0000256" key="1">
    <source>
        <dbReference type="ARBA" id="ARBA00022730"/>
    </source>
</evidence>